<dbReference type="InterPro" id="IPR000089">
    <property type="entry name" value="Biotin_lipoyl"/>
</dbReference>
<dbReference type="EMBL" id="LSSM01001348">
    <property type="protein sequence ID" value="OMJ26805.1"/>
    <property type="molecule type" value="Genomic_DNA"/>
</dbReference>
<keyword evidence="5" id="KW-1185">Reference proteome</keyword>
<keyword evidence="2" id="KW-0809">Transit peptide</keyword>
<dbReference type="PROSITE" id="PS50968">
    <property type="entry name" value="BIOTINYL_LIPOYL"/>
    <property type="match status" value="1"/>
</dbReference>
<dbReference type="GO" id="GO:0045254">
    <property type="term" value="C:pyruvate dehydrogenase complex"/>
    <property type="evidence" value="ECO:0007669"/>
    <property type="project" value="InterPro"/>
</dbReference>
<dbReference type="AlphaFoldDB" id="A0A1R1YJ37"/>
<sequence>MFSFVKGDSFTAGQVLLQIETDKAQMDLEAPDDGIMGKILVSSGSDNVIVGSPIAILAEEGDDLSNLSIPEKKSDAPIQPKKEEIIKSPISQEKIQIESHKEISSALILTKSVVDSLNKFEMLPEFANVAVFTSASGNSSPILLSSDIVLQSSPESLEAVLKGSNHNSASLSANIAVVIGLSTSNIAEISKKYETVVSIGNSYKLFSSDERQSILSGALDSILLKPSASTNAQKSTSSLAVDVLINSRSKKINHDAFLSSIKSSFSKLG</sequence>
<gene>
    <name evidence="4" type="ORF">AYI69_g3777</name>
</gene>
<protein>
    <submittedName>
        <fullName evidence="4">Putative pyruvate dehydrogenase protein X component, mitochondrial</fullName>
    </submittedName>
</protein>
<accession>A0A1R1YJ37</accession>
<comment type="caution">
    <text evidence="4">The sequence shown here is derived from an EMBL/GenBank/DDBJ whole genome shotgun (WGS) entry which is preliminary data.</text>
</comment>
<dbReference type="CDD" id="cd06849">
    <property type="entry name" value="lipoyl_domain"/>
    <property type="match status" value="1"/>
</dbReference>
<dbReference type="Gene3D" id="2.40.50.100">
    <property type="match status" value="1"/>
</dbReference>
<dbReference type="GO" id="GO:0006086">
    <property type="term" value="P:pyruvate decarboxylation to acetyl-CoA"/>
    <property type="evidence" value="ECO:0007669"/>
    <property type="project" value="InterPro"/>
</dbReference>
<evidence type="ECO:0000256" key="2">
    <source>
        <dbReference type="ARBA" id="ARBA00022946"/>
    </source>
</evidence>
<proteinExistence type="predicted"/>
<organism evidence="4 5">
    <name type="scientific">Smittium culicis</name>
    <dbReference type="NCBI Taxonomy" id="133412"/>
    <lineage>
        <taxon>Eukaryota</taxon>
        <taxon>Fungi</taxon>
        <taxon>Fungi incertae sedis</taxon>
        <taxon>Zoopagomycota</taxon>
        <taxon>Kickxellomycotina</taxon>
        <taxon>Harpellomycetes</taxon>
        <taxon>Harpellales</taxon>
        <taxon>Legeriomycetaceae</taxon>
        <taxon>Smittium</taxon>
    </lineage>
</organism>
<keyword evidence="4" id="KW-0670">Pyruvate</keyword>
<reference evidence="5" key="1">
    <citation type="submission" date="2017-01" db="EMBL/GenBank/DDBJ databases">
        <authorList>
            <person name="Wang Y."/>
            <person name="White M."/>
            <person name="Kvist S."/>
            <person name="Moncalvo J.-M."/>
        </authorList>
    </citation>
    <scope>NUCLEOTIDE SEQUENCE [LARGE SCALE GENOMIC DNA]</scope>
    <source>
        <strain evidence="5">ID-206-W2</strain>
    </source>
</reference>
<dbReference type="GO" id="GO:0004742">
    <property type="term" value="F:dihydrolipoyllysine-residue acetyltransferase activity"/>
    <property type="evidence" value="ECO:0007669"/>
    <property type="project" value="TreeGrafter"/>
</dbReference>
<name>A0A1R1YJ37_9FUNG</name>
<dbReference type="SUPFAM" id="SSF51230">
    <property type="entry name" value="Single hybrid motif"/>
    <property type="match status" value="1"/>
</dbReference>
<dbReference type="Proteomes" id="UP000187429">
    <property type="component" value="Unassembled WGS sequence"/>
</dbReference>
<dbReference type="Pfam" id="PF00364">
    <property type="entry name" value="Biotin_lipoyl"/>
    <property type="match status" value="1"/>
</dbReference>
<dbReference type="InterPro" id="IPR045257">
    <property type="entry name" value="E2/Pdx1"/>
</dbReference>
<dbReference type="PANTHER" id="PTHR23151:SF82">
    <property type="entry name" value="PYRUVATE DEHYDROGENASE COMPLEX PROTEIN X COMPONENT, MITOCHONDRIAL"/>
    <property type="match status" value="1"/>
</dbReference>
<evidence type="ECO:0000256" key="1">
    <source>
        <dbReference type="ARBA" id="ARBA00022823"/>
    </source>
</evidence>
<dbReference type="PROSITE" id="PS00189">
    <property type="entry name" value="LIPOYL"/>
    <property type="match status" value="1"/>
</dbReference>
<evidence type="ECO:0000313" key="4">
    <source>
        <dbReference type="EMBL" id="OMJ26805.1"/>
    </source>
</evidence>
<evidence type="ECO:0000313" key="5">
    <source>
        <dbReference type="Proteomes" id="UP000187429"/>
    </source>
</evidence>
<dbReference type="PANTHER" id="PTHR23151">
    <property type="entry name" value="DIHYDROLIPOAMIDE ACETYL/SUCCINYL-TRANSFERASE-RELATED"/>
    <property type="match status" value="1"/>
</dbReference>
<dbReference type="InterPro" id="IPR003016">
    <property type="entry name" value="2-oxoA_DH_lipoyl-BS"/>
</dbReference>
<dbReference type="InterPro" id="IPR011053">
    <property type="entry name" value="Single_hybrid_motif"/>
</dbReference>
<evidence type="ECO:0000259" key="3">
    <source>
        <dbReference type="PROSITE" id="PS50968"/>
    </source>
</evidence>
<dbReference type="OrthoDB" id="537444at2759"/>
<keyword evidence="1" id="KW-0450">Lipoyl</keyword>
<feature type="domain" description="Lipoyl-binding" evidence="3">
    <location>
        <begin position="1"/>
        <end position="58"/>
    </location>
</feature>